<feature type="compositionally biased region" description="Gly residues" evidence="1">
    <location>
        <begin position="36"/>
        <end position="47"/>
    </location>
</feature>
<dbReference type="PANTHER" id="PTHR12296:SF21">
    <property type="entry name" value="DENN DOMAIN-CONTAINING PROTEIN 3"/>
    <property type="match status" value="1"/>
</dbReference>
<evidence type="ECO:0000259" key="2">
    <source>
        <dbReference type="PROSITE" id="PS50211"/>
    </source>
</evidence>
<dbReference type="InterPro" id="IPR037516">
    <property type="entry name" value="Tripartite_DENN"/>
</dbReference>
<feature type="region of interest" description="Disordered" evidence="1">
    <location>
        <begin position="1"/>
        <end position="70"/>
    </location>
</feature>
<dbReference type="InterPro" id="IPR043153">
    <property type="entry name" value="DENN_C"/>
</dbReference>
<organism evidence="3 4">
    <name type="scientific">Lunasporangiospora selenospora</name>
    <dbReference type="NCBI Taxonomy" id="979761"/>
    <lineage>
        <taxon>Eukaryota</taxon>
        <taxon>Fungi</taxon>
        <taxon>Fungi incertae sedis</taxon>
        <taxon>Mucoromycota</taxon>
        <taxon>Mortierellomycotina</taxon>
        <taxon>Mortierellomycetes</taxon>
        <taxon>Mortierellales</taxon>
        <taxon>Mortierellaceae</taxon>
        <taxon>Lunasporangiospora</taxon>
    </lineage>
</organism>
<feature type="compositionally biased region" description="Basic and acidic residues" evidence="1">
    <location>
        <begin position="213"/>
        <end position="227"/>
    </location>
</feature>
<dbReference type="Pfam" id="PF03455">
    <property type="entry name" value="dDENN"/>
    <property type="match status" value="1"/>
</dbReference>
<feature type="compositionally biased region" description="Low complexity" evidence="1">
    <location>
        <begin position="48"/>
        <end position="64"/>
    </location>
</feature>
<dbReference type="GO" id="GO:0031410">
    <property type="term" value="C:cytoplasmic vesicle"/>
    <property type="evidence" value="ECO:0007669"/>
    <property type="project" value="TreeGrafter"/>
</dbReference>
<sequence>MPVRPISTSSSTVTLSKRPPRRTMTLSDVDQSSMVGGDGGGGGGGGTVSMISSSISSISTGSSTTELQHKPSFRHVSTGALFKSVQGGDAIREKNWSMIREEISVGSDSTANSQGEQKRQDTSLNGTRSITRHRSYSTNNLKGMSYGYGKNAVAPRGRSKLAEEVATTGEQDRSSTVSSHGESDMSSNHIINSLDSNNANHRDNSTHQHSRTVSHESNDADHFDRQRSHGPTSRASETIVTATETAALAALALAPAPVPVPVPAPAPAPALAPTVAKEAPLPEIHPGEQVFTPIVSCRYPEKDWEDSDPFPPHLEMFCFPGNITFKLQQERPATTYHSFVTTHEAGNRSYATCVTFYERLPDSMREQYEERCLRWTRSQMSEGEIEFIRALKVKISRERSLLRGLRRQWKEEKSGSGGGNLGQRRAHLLELKGEIVAAEENLIILEEQMKPFKRKFVEADDVWVPRCVGLVSALPYHYLMRDWLLAVVVACSGGVEHPNMSLTSFRLESYVKNIIHDVGVPPFGRHEIAITVNNRTLFADRPALNKVPLVKNFSIFPLFRCLSDEDIVTILEGIYIPVLPAALMTILQAPVPYIIGVERSCCDPEFPPENSCIVDLDKGCIDVQLPPIPIPSRPRRKLLQLLEQYAPTSLIRRPSSSGRNGAPGPPEFIKEAYSFSRMSLLCVYSRAPRGSSSNRRPESMRPPVASTITTASTRNPTFSTITSSSDYISPTISRKSSSNTLGQQQYQSHSHQQQQNHGYNPNSAAAQSQPSVGLNSLPKLPRMDFEREALMEGCLIGADDASSVAGSYRDKRSSESIIYPSDSASLRTVVLDDVASTLESGPLTSDELSIDTVSTATRKILSPARSRANMYEMPRKQDSSASLPSLSLLPTNGGHGNSAGSAASGSAMPQGIHHQHHAITRSASSQNLHQGSTVGFDPQNKHHNMTMGTKNGNANMSAARELTHRASLTSIESSNSSMFPRSIMQGPRAGSQVSTMTSNTMASINGPSTTTLPTYLAAAPMIPSLSEQAIIGGVVDDEDDIRSIGSGGTGNGSMLGGASVSSGNVLGGGMAMGVGVGAVGSNAHGHAGPGTGRTETITKDGHVFSSVSVPVPLAFLNNGGSRCWICVRAIEGHQYVYRCEGCAHLIHAGFDLSLCAWGFDESAICWSVLQMWAGLLKGYRSGILAGAAAYQQQQQQQQYQHPYQFQQQPAQYQNHNQNNSPRGLGHAKQLSSSGSEGGDREGRERSPWATFSRWTTRVAGSTAAMASASSGNVHGHGQHQHPHHSNGSTQSVPYTRTGGLSGPGGFSPQQQSSGQRGGRASSSWDQSQQPPTTRARSGTMESMHSDTVRFHRDVFMKSVDKEARPFMSVLADSQAFVQFVQDRVDRSPGDPEVMFFDEVIKAKINRYLFKIGKEETKFLNDPSYGVQTTIRAVPPSGDIQVFEDESRRFPTTLDPAYL</sequence>
<feature type="compositionally biased region" description="Polar residues" evidence="1">
    <location>
        <begin position="174"/>
        <end position="199"/>
    </location>
</feature>
<dbReference type="Gene3D" id="3.40.50.11500">
    <property type="match status" value="1"/>
</dbReference>
<evidence type="ECO:0000313" key="3">
    <source>
        <dbReference type="EMBL" id="KAF9581507.1"/>
    </source>
</evidence>
<feature type="region of interest" description="Disordered" evidence="1">
    <location>
        <begin position="1199"/>
        <end position="1344"/>
    </location>
</feature>
<protein>
    <recommendedName>
        <fullName evidence="2">UDENN domain-containing protein</fullName>
    </recommendedName>
</protein>
<accession>A0A9P6FUB1</accession>
<dbReference type="GO" id="GO:0032483">
    <property type="term" value="P:regulation of Rab protein signal transduction"/>
    <property type="evidence" value="ECO:0007669"/>
    <property type="project" value="TreeGrafter"/>
</dbReference>
<feature type="compositionally biased region" description="Low complexity" evidence="1">
    <location>
        <begin position="742"/>
        <end position="760"/>
    </location>
</feature>
<reference evidence="3" key="1">
    <citation type="journal article" date="2020" name="Fungal Divers.">
        <title>Resolving the Mortierellaceae phylogeny through synthesis of multi-gene phylogenetics and phylogenomics.</title>
        <authorList>
            <person name="Vandepol N."/>
            <person name="Liber J."/>
            <person name="Desiro A."/>
            <person name="Na H."/>
            <person name="Kennedy M."/>
            <person name="Barry K."/>
            <person name="Grigoriev I.V."/>
            <person name="Miller A.N."/>
            <person name="O'Donnell K."/>
            <person name="Stajich J.E."/>
            <person name="Bonito G."/>
        </authorList>
    </citation>
    <scope>NUCLEOTIDE SEQUENCE</scope>
    <source>
        <strain evidence="3">KOD1015</strain>
    </source>
</reference>
<feature type="compositionally biased region" description="Low complexity" evidence="1">
    <location>
        <begin position="1259"/>
        <end position="1275"/>
    </location>
</feature>
<dbReference type="Proteomes" id="UP000780801">
    <property type="component" value="Unassembled WGS sequence"/>
</dbReference>
<proteinExistence type="predicted"/>
<feature type="compositionally biased region" description="Low complexity" evidence="1">
    <location>
        <begin position="1199"/>
        <end position="1219"/>
    </location>
</feature>
<feature type="compositionally biased region" description="Polar residues" evidence="1">
    <location>
        <begin position="761"/>
        <end position="774"/>
    </location>
</feature>
<feature type="region of interest" description="Disordered" evidence="1">
    <location>
        <begin position="687"/>
        <end position="778"/>
    </location>
</feature>
<dbReference type="OrthoDB" id="6019893at2759"/>
<evidence type="ECO:0000313" key="4">
    <source>
        <dbReference type="Proteomes" id="UP000780801"/>
    </source>
</evidence>
<feature type="compositionally biased region" description="Low complexity" evidence="1">
    <location>
        <begin position="879"/>
        <end position="907"/>
    </location>
</feature>
<dbReference type="Pfam" id="PF03456">
    <property type="entry name" value="uDENN"/>
    <property type="match status" value="1"/>
</dbReference>
<name>A0A9P6FUB1_9FUNG</name>
<feature type="compositionally biased region" description="Polar residues" evidence="1">
    <location>
        <begin position="1324"/>
        <end position="1342"/>
    </location>
</feature>
<dbReference type="PROSITE" id="PS50211">
    <property type="entry name" value="DENN"/>
    <property type="match status" value="1"/>
</dbReference>
<feature type="region of interest" description="Disordered" evidence="1">
    <location>
        <begin position="105"/>
        <end position="237"/>
    </location>
</feature>
<dbReference type="PANTHER" id="PTHR12296">
    <property type="entry name" value="DENN DOMAIN-CONTAINING PROTEIN 4"/>
    <property type="match status" value="1"/>
</dbReference>
<keyword evidence="4" id="KW-1185">Reference proteome</keyword>
<dbReference type="SMART" id="SM00800">
    <property type="entry name" value="uDENN"/>
    <property type="match status" value="1"/>
</dbReference>
<feature type="region of interest" description="Disordered" evidence="1">
    <location>
        <begin position="871"/>
        <end position="909"/>
    </location>
</feature>
<comment type="caution">
    <text evidence="3">The sequence shown here is derived from an EMBL/GenBank/DDBJ whole genome shotgun (WGS) entry which is preliminary data.</text>
</comment>
<dbReference type="InterPro" id="IPR001194">
    <property type="entry name" value="cDENN_dom"/>
</dbReference>
<gene>
    <name evidence="3" type="ORF">BGW38_001446</name>
</gene>
<feature type="domain" description="UDENN" evidence="2">
    <location>
        <begin position="273"/>
        <end position="762"/>
    </location>
</feature>
<feature type="compositionally biased region" description="Basic and acidic residues" evidence="1">
    <location>
        <begin position="1237"/>
        <end position="1246"/>
    </location>
</feature>
<feature type="compositionally biased region" description="Low complexity" evidence="1">
    <location>
        <begin position="1306"/>
        <end position="1323"/>
    </location>
</feature>
<dbReference type="Pfam" id="PF02141">
    <property type="entry name" value="DENN"/>
    <property type="match status" value="2"/>
</dbReference>
<dbReference type="InterPro" id="IPR005112">
    <property type="entry name" value="dDENN_dom"/>
</dbReference>
<dbReference type="Gene3D" id="3.30.450.200">
    <property type="match status" value="1"/>
</dbReference>
<dbReference type="EMBL" id="JAABOA010001457">
    <property type="protein sequence ID" value="KAF9581507.1"/>
    <property type="molecule type" value="Genomic_DNA"/>
</dbReference>
<feature type="compositionally biased region" description="Polar residues" evidence="1">
    <location>
        <begin position="1"/>
        <end position="15"/>
    </location>
</feature>
<evidence type="ECO:0000256" key="1">
    <source>
        <dbReference type="SAM" id="MobiDB-lite"/>
    </source>
</evidence>
<dbReference type="SMART" id="SM00799">
    <property type="entry name" value="DENN"/>
    <property type="match status" value="1"/>
</dbReference>
<dbReference type="InterPro" id="IPR051696">
    <property type="entry name" value="DENN_Domain_GEFs"/>
</dbReference>
<dbReference type="InterPro" id="IPR005113">
    <property type="entry name" value="uDENN_dom"/>
</dbReference>
<feature type="compositionally biased region" description="Polar residues" evidence="1">
    <location>
        <begin position="706"/>
        <end position="741"/>
    </location>
</feature>
<feature type="compositionally biased region" description="Polar residues" evidence="1">
    <location>
        <begin position="106"/>
        <end position="115"/>
    </location>
</feature>